<protein>
    <submittedName>
        <fullName evidence="1">Uncharacterized protein</fullName>
    </submittedName>
</protein>
<organism evidence="1 2">
    <name type="scientific">Burkholderia multivorans</name>
    <dbReference type="NCBI Taxonomy" id="87883"/>
    <lineage>
        <taxon>Bacteria</taxon>
        <taxon>Pseudomonadati</taxon>
        <taxon>Pseudomonadota</taxon>
        <taxon>Betaproteobacteria</taxon>
        <taxon>Burkholderiales</taxon>
        <taxon>Burkholderiaceae</taxon>
        <taxon>Burkholderia</taxon>
        <taxon>Burkholderia cepacia complex</taxon>
    </lineage>
</organism>
<comment type="caution">
    <text evidence="1">The sequence shown here is derived from an EMBL/GenBank/DDBJ whole genome shotgun (WGS) entry which is preliminary data.</text>
</comment>
<evidence type="ECO:0000313" key="1">
    <source>
        <dbReference type="EMBL" id="PRF54677.1"/>
    </source>
</evidence>
<reference evidence="1 2" key="1">
    <citation type="submission" date="2018-03" db="EMBL/GenBank/DDBJ databases">
        <authorList>
            <person name="Keele B.F."/>
        </authorList>
    </citation>
    <scope>NUCLEOTIDE SEQUENCE [LARGE SCALE GENOMIC DNA]</scope>
    <source>
        <strain evidence="1 2">AU19729</strain>
    </source>
</reference>
<evidence type="ECO:0000313" key="2">
    <source>
        <dbReference type="Proteomes" id="UP000238982"/>
    </source>
</evidence>
<gene>
    <name evidence="1" type="ORF">C6Q15_28355</name>
</gene>
<sequence>MRIALQQSGGLSIYELCDVLETHKSTVLKTIARHRGELHIVRWIPTTRRPKAIWALGTRMDAPKPVAVRVRKQSNPFAQMAAQLSASETRAELC</sequence>
<dbReference type="Proteomes" id="UP000238982">
    <property type="component" value="Unassembled WGS sequence"/>
</dbReference>
<name>A0A2S9MBM8_9BURK</name>
<dbReference type="AlphaFoldDB" id="A0A2S9MBM8"/>
<proteinExistence type="predicted"/>
<dbReference type="EMBL" id="PVGH01000107">
    <property type="protein sequence ID" value="PRF54677.1"/>
    <property type="molecule type" value="Genomic_DNA"/>
</dbReference>
<accession>A0A2S9MBM8</accession>